<comment type="caution">
    <text evidence="1">The sequence shown here is derived from an EMBL/GenBank/DDBJ whole genome shotgun (WGS) entry which is preliminary data.</text>
</comment>
<name>A0A7J8N1N1_9ROSI</name>
<dbReference type="AlphaFoldDB" id="A0A7J8N1N1"/>
<protein>
    <submittedName>
        <fullName evidence="1">Uncharacterized protein</fullName>
    </submittedName>
</protein>
<keyword evidence="2" id="KW-1185">Reference proteome</keyword>
<reference evidence="1 2" key="1">
    <citation type="journal article" date="2019" name="Genome Biol. Evol.">
        <title>Insights into the evolution of the New World diploid cottons (Gossypium, subgenus Houzingenia) based on genome sequencing.</title>
        <authorList>
            <person name="Grover C.E."/>
            <person name="Arick M.A. 2nd"/>
            <person name="Thrash A."/>
            <person name="Conover J.L."/>
            <person name="Sanders W.S."/>
            <person name="Peterson D.G."/>
            <person name="Frelichowski J.E."/>
            <person name="Scheffler J.A."/>
            <person name="Scheffler B.E."/>
            <person name="Wendel J.F."/>
        </authorList>
    </citation>
    <scope>NUCLEOTIDE SEQUENCE [LARGE SCALE GENOMIC DNA]</scope>
    <source>
        <strain evidence="1">157</strain>
        <tissue evidence="1">Leaf</tissue>
    </source>
</reference>
<accession>A0A7J8N1N1</accession>
<organism evidence="1 2">
    <name type="scientific">Gossypium lobatum</name>
    <dbReference type="NCBI Taxonomy" id="34289"/>
    <lineage>
        <taxon>Eukaryota</taxon>
        <taxon>Viridiplantae</taxon>
        <taxon>Streptophyta</taxon>
        <taxon>Embryophyta</taxon>
        <taxon>Tracheophyta</taxon>
        <taxon>Spermatophyta</taxon>
        <taxon>Magnoliopsida</taxon>
        <taxon>eudicotyledons</taxon>
        <taxon>Gunneridae</taxon>
        <taxon>Pentapetalae</taxon>
        <taxon>rosids</taxon>
        <taxon>malvids</taxon>
        <taxon>Malvales</taxon>
        <taxon>Malvaceae</taxon>
        <taxon>Malvoideae</taxon>
        <taxon>Gossypium</taxon>
    </lineage>
</organism>
<evidence type="ECO:0000313" key="2">
    <source>
        <dbReference type="Proteomes" id="UP000593572"/>
    </source>
</evidence>
<evidence type="ECO:0000313" key="1">
    <source>
        <dbReference type="EMBL" id="MBA0570815.1"/>
    </source>
</evidence>
<dbReference type="EMBL" id="JABEZX010000011">
    <property type="protein sequence ID" value="MBA0570815.1"/>
    <property type="molecule type" value="Genomic_DNA"/>
</dbReference>
<proteinExistence type="predicted"/>
<dbReference type="Proteomes" id="UP000593572">
    <property type="component" value="Unassembled WGS sequence"/>
</dbReference>
<gene>
    <name evidence="1" type="ORF">Golob_004423</name>
</gene>
<sequence length="57" mass="6307">MSEVDLSKKMRTSPTMHLNNCRNKEALINNDENVEKGKTSSAAVIVAVPIVDSLFLF</sequence>